<name>A0A381VDP7_9ZZZZ</name>
<accession>A0A381VDP7</accession>
<evidence type="ECO:0000313" key="1">
    <source>
        <dbReference type="EMBL" id="SVA37918.1"/>
    </source>
</evidence>
<reference evidence="1" key="1">
    <citation type="submission" date="2018-05" db="EMBL/GenBank/DDBJ databases">
        <authorList>
            <person name="Lanie J.A."/>
            <person name="Ng W.-L."/>
            <person name="Kazmierczak K.M."/>
            <person name="Andrzejewski T.M."/>
            <person name="Davidsen T.M."/>
            <person name="Wayne K.J."/>
            <person name="Tettelin H."/>
            <person name="Glass J.I."/>
            <person name="Rusch D."/>
            <person name="Podicherti R."/>
            <person name="Tsui H.-C.T."/>
            <person name="Winkler M.E."/>
        </authorList>
    </citation>
    <scope>NUCLEOTIDE SEQUENCE</scope>
</reference>
<protein>
    <submittedName>
        <fullName evidence="1">Uncharacterized protein</fullName>
    </submittedName>
</protein>
<dbReference type="AlphaFoldDB" id="A0A381VDP7"/>
<organism evidence="1">
    <name type="scientific">marine metagenome</name>
    <dbReference type="NCBI Taxonomy" id="408172"/>
    <lineage>
        <taxon>unclassified sequences</taxon>
        <taxon>metagenomes</taxon>
        <taxon>ecological metagenomes</taxon>
    </lineage>
</organism>
<proteinExistence type="predicted"/>
<gene>
    <name evidence="1" type="ORF">METZ01_LOCUS90772</name>
</gene>
<dbReference type="EMBL" id="UINC01008424">
    <property type="protein sequence ID" value="SVA37918.1"/>
    <property type="molecule type" value="Genomic_DNA"/>
</dbReference>
<sequence length="785" mass="89185">MKKISASIFILPFIVLNAFSNEFDFSTNSLRIKISPKGNIVSLHSLELNKEFFSEKGESALLRVKINNEYFLPEKAEYKNNGIIKLYFENRISVEIKVKQNQQYITFEVISVNDDEGIQAVVWGPVPTIISEIVGEIIGVVRNKEFAIGLMGINLKTPGGFPYNDEGWQSARGTMAEAREFGSVLQAYSLNRAIPRKIDVWEGNFPNMPVPPIKGETVTGSKIALYGCLVENVLDVIEQIEISEGLPHVEIDGVWTKRSPETGRSYLIASFDESNIDVLLNHAERANLMTLYHMDPFESWGHYNISTQFFPDGIIAMRKCVEKAKKKGIRIGAHTLTNFIQTHDPYITPVPDKRLARTGNSILVSAITENSTEIHVQSPEYFNNEKANWLHTVMIDEELIRYHSVTDHPPYKLLDCQRGAFETKAAAHKKGSEVGKLLDHPYEVFFPNFDMQNEIAVNMAKTFNATGIEQMDFDGFEGCLSSGQGDYGLNVFAKTFLDNLDHTVINGTSRSKSYYWHINTYCNWGEPWYSGFRESMQQYRINNQGLFDRNYLPNMLGWYLLTETTSLADIEWMLARGAGYGAGYALATDIDAVNNNGDIEIIMDAIREWEKLRHSRAFSNRLREKLKDPSNEFHLEKIGEYNYNLYAFNDSEEYIYKKTVRQSGEPVGVKWELNNPDNKQKMQFKLIVEGEPGSISNPAFEINKFVTIKFPVELKVGEALLCDGTENVRIYDEKGRQMKTITSSVTIPNVNNGKNQIVFNCDFKGSPSVKVLFKTRGEPERIPVN</sequence>